<keyword evidence="3" id="KW-1185">Reference proteome</keyword>
<accession>A0ABP8AEA4</accession>
<dbReference type="Proteomes" id="UP001500213">
    <property type="component" value="Unassembled WGS sequence"/>
</dbReference>
<dbReference type="EMBL" id="BAABBX010000001">
    <property type="protein sequence ID" value="GAA4182575.1"/>
    <property type="molecule type" value="Genomic_DNA"/>
</dbReference>
<proteinExistence type="predicted"/>
<sequence length="52" mass="5461">MNQIAHQHHTLDPAEGPDLDVEDVPSVVDDEDDGPVVGSDAVASSDGEESFD</sequence>
<protein>
    <submittedName>
        <fullName evidence="2">Uncharacterized protein</fullName>
    </submittedName>
</protein>
<organism evidence="2 3">
    <name type="scientific">Gryllotalpicola kribbensis</name>
    <dbReference type="NCBI Taxonomy" id="993084"/>
    <lineage>
        <taxon>Bacteria</taxon>
        <taxon>Bacillati</taxon>
        <taxon>Actinomycetota</taxon>
        <taxon>Actinomycetes</taxon>
        <taxon>Micrococcales</taxon>
        <taxon>Microbacteriaceae</taxon>
        <taxon>Gryllotalpicola</taxon>
    </lineage>
</organism>
<dbReference type="RefSeq" id="WP_344772613.1">
    <property type="nucleotide sequence ID" value="NZ_BAABBX010000001.1"/>
</dbReference>
<gene>
    <name evidence="2" type="ORF">GCM10022288_00680</name>
</gene>
<feature type="compositionally biased region" description="Acidic residues" evidence="1">
    <location>
        <begin position="15"/>
        <end position="34"/>
    </location>
</feature>
<name>A0ABP8AEA4_9MICO</name>
<evidence type="ECO:0000313" key="3">
    <source>
        <dbReference type="Proteomes" id="UP001500213"/>
    </source>
</evidence>
<evidence type="ECO:0000313" key="2">
    <source>
        <dbReference type="EMBL" id="GAA4182575.1"/>
    </source>
</evidence>
<reference evidence="3" key="1">
    <citation type="journal article" date="2019" name="Int. J. Syst. Evol. Microbiol.">
        <title>The Global Catalogue of Microorganisms (GCM) 10K type strain sequencing project: providing services to taxonomists for standard genome sequencing and annotation.</title>
        <authorList>
            <consortium name="The Broad Institute Genomics Platform"/>
            <consortium name="The Broad Institute Genome Sequencing Center for Infectious Disease"/>
            <person name="Wu L."/>
            <person name="Ma J."/>
        </authorList>
    </citation>
    <scope>NUCLEOTIDE SEQUENCE [LARGE SCALE GENOMIC DNA]</scope>
    <source>
        <strain evidence="3">JCM 17593</strain>
    </source>
</reference>
<feature type="region of interest" description="Disordered" evidence="1">
    <location>
        <begin position="1"/>
        <end position="52"/>
    </location>
</feature>
<comment type="caution">
    <text evidence="2">The sequence shown here is derived from an EMBL/GenBank/DDBJ whole genome shotgun (WGS) entry which is preliminary data.</text>
</comment>
<evidence type="ECO:0000256" key="1">
    <source>
        <dbReference type="SAM" id="MobiDB-lite"/>
    </source>
</evidence>